<feature type="compositionally biased region" description="Pro residues" evidence="1">
    <location>
        <begin position="52"/>
        <end position="62"/>
    </location>
</feature>
<reference evidence="3" key="1">
    <citation type="submission" date="2022-11" db="UniProtKB">
        <authorList>
            <consortium name="WormBaseParasite"/>
        </authorList>
    </citation>
    <scope>IDENTIFICATION</scope>
</reference>
<dbReference type="AlphaFoldDB" id="A0A914VNK0"/>
<dbReference type="WBParaSite" id="PSAMB.scaffold21966size546.g38472.t1">
    <property type="protein sequence ID" value="PSAMB.scaffold21966size546.g38472.t1"/>
    <property type="gene ID" value="PSAMB.scaffold21966size546.g38472"/>
</dbReference>
<feature type="region of interest" description="Disordered" evidence="1">
    <location>
        <begin position="23"/>
        <end position="126"/>
    </location>
</feature>
<protein>
    <submittedName>
        <fullName evidence="3">Signal recognition particle-docking protein FtsY</fullName>
    </submittedName>
</protein>
<dbReference type="Proteomes" id="UP000887566">
    <property type="component" value="Unplaced"/>
</dbReference>
<sequence length="126" mass="13542">MTDEEAEGFFSMLASWFKRDKKNEAEEGTAAGDRKGPFDRFPPPRDGQFPRGLPPLPPPAPVDPGTLTGPDGEKPAPPVPVDQGTLTGPAGEMPQRPEGERPQRPEGERPQQPQQPEGEQPPAVSA</sequence>
<organism evidence="2 3">
    <name type="scientific">Plectus sambesii</name>
    <dbReference type="NCBI Taxonomy" id="2011161"/>
    <lineage>
        <taxon>Eukaryota</taxon>
        <taxon>Metazoa</taxon>
        <taxon>Ecdysozoa</taxon>
        <taxon>Nematoda</taxon>
        <taxon>Chromadorea</taxon>
        <taxon>Plectida</taxon>
        <taxon>Plectina</taxon>
        <taxon>Plectoidea</taxon>
        <taxon>Plectidae</taxon>
        <taxon>Plectus</taxon>
    </lineage>
</organism>
<proteinExistence type="predicted"/>
<evidence type="ECO:0000313" key="2">
    <source>
        <dbReference type="Proteomes" id="UP000887566"/>
    </source>
</evidence>
<accession>A0A914VNK0</accession>
<evidence type="ECO:0000256" key="1">
    <source>
        <dbReference type="SAM" id="MobiDB-lite"/>
    </source>
</evidence>
<feature type="compositionally biased region" description="Basic and acidic residues" evidence="1">
    <location>
        <begin position="95"/>
        <end position="109"/>
    </location>
</feature>
<evidence type="ECO:0000313" key="3">
    <source>
        <dbReference type="WBParaSite" id="PSAMB.scaffold21966size546.g38472.t1"/>
    </source>
</evidence>
<feature type="compositionally biased region" description="Low complexity" evidence="1">
    <location>
        <begin position="110"/>
        <end position="126"/>
    </location>
</feature>
<name>A0A914VNK0_9BILA</name>
<keyword evidence="2" id="KW-1185">Reference proteome</keyword>